<dbReference type="Gene3D" id="3.40.50.10350">
    <property type="entry name" value="Glycerate kinase, domain 1"/>
    <property type="match status" value="1"/>
</dbReference>
<dbReference type="PANTHER" id="PTHR21599:SF0">
    <property type="entry name" value="GLYCERATE KINASE"/>
    <property type="match status" value="1"/>
</dbReference>
<accession>A0ABQ6JG25</accession>
<keyword evidence="5" id="KW-1185">Reference proteome</keyword>
<dbReference type="EMBL" id="BSUZ01000001">
    <property type="protein sequence ID" value="GMA86506.1"/>
    <property type="molecule type" value="Genomic_DNA"/>
</dbReference>
<organism evidence="4 5">
    <name type="scientific">Angustibacter aerolatus</name>
    <dbReference type="NCBI Taxonomy" id="1162965"/>
    <lineage>
        <taxon>Bacteria</taxon>
        <taxon>Bacillati</taxon>
        <taxon>Actinomycetota</taxon>
        <taxon>Actinomycetes</taxon>
        <taxon>Kineosporiales</taxon>
        <taxon>Kineosporiaceae</taxon>
    </lineage>
</organism>
<dbReference type="Proteomes" id="UP001157017">
    <property type="component" value="Unassembled WGS sequence"/>
</dbReference>
<dbReference type="Pfam" id="PF02595">
    <property type="entry name" value="Gly_kinase"/>
    <property type="match status" value="2"/>
</dbReference>
<evidence type="ECO:0000313" key="5">
    <source>
        <dbReference type="Proteomes" id="UP001157017"/>
    </source>
</evidence>
<protein>
    <recommendedName>
        <fullName evidence="6">Glycerate kinase</fullName>
    </recommendedName>
</protein>
<evidence type="ECO:0000313" key="4">
    <source>
        <dbReference type="EMBL" id="GMA86506.1"/>
    </source>
</evidence>
<gene>
    <name evidence="4" type="ORF">GCM10025868_17560</name>
</gene>
<keyword evidence="3" id="KW-0418">Kinase</keyword>
<dbReference type="InterPro" id="IPR004381">
    <property type="entry name" value="Glycerate_kinase"/>
</dbReference>
<dbReference type="InterPro" id="IPR018197">
    <property type="entry name" value="Glycerate_kinase_RE-like"/>
</dbReference>
<reference evidence="5" key="1">
    <citation type="journal article" date="2019" name="Int. J. Syst. Evol. Microbiol.">
        <title>The Global Catalogue of Microorganisms (GCM) 10K type strain sequencing project: providing services to taxonomists for standard genome sequencing and annotation.</title>
        <authorList>
            <consortium name="The Broad Institute Genomics Platform"/>
            <consortium name="The Broad Institute Genome Sequencing Center for Infectious Disease"/>
            <person name="Wu L."/>
            <person name="Ma J."/>
        </authorList>
    </citation>
    <scope>NUCLEOTIDE SEQUENCE [LARGE SCALE GENOMIC DNA]</scope>
    <source>
        <strain evidence="5">NBRC 108730</strain>
    </source>
</reference>
<keyword evidence="2" id="KW-0808">Transferase</keyword>
<comment type="caution">
    <text evidence="4">The sequence shown here is derived from an EMBL/GenBank/DDBJ whole genome shotgun (WGS) entry which is preliminary data.</text>
</comment>
<dbReference type="InterPro" id="IPR018193">
    <property type="entry name" value="Glyc_kinase_flavodox-like_fold"/>
</dbReference>
<name>A0ABQ6JG25_9ACTN</name>
<evidence type="ECO:0000256" key="3">
    <source>
        <dbReference type="ARBA" id="ARBA00022777"/>
    </source>
</evidence>
<sequence>MAAARAGAQRILLGVGGSATTDGGLGALQAVRAGGGLRGAHLTVLCDVRTPYERAAEVYGPQKGADAETVARLTSRLLATAAWLPRDPRGRPMTGAAGGLSGALWADLGAELVPGVQAVLDAVGFDALLGGADLVLTGEGRLDAQTAEGKVVAGVARRAAAKGVPVHAVVGRCDLDDAGLAVLGLAGAVEAGDPGALRSAARTLTSARRRALSRRDAPSG</sequence>
<dbReference type="Gene3D" id="3.90.1510.10">
    <property type="entry name" value="Glycerate kinase, domain 2"/>
    <property type="match status" value="1"/>
</dbReference>
<proteinExistence type="inferred from homology"/>
<evidence type="ECO:0008006" key="6">
    <source>
        <dbReference type="Google" id="ProtNLM"/>
    </source>
</evidence>
<comment type="similarity">
    <text evidence="1">Belongs to the glycerate kinase type-1 family.</text>
</comment>
<evidence type="ECO:0000256" key="1">
    <source>
        <dbReference type="ARBA" id="ARBA00006284"/>
    </source>
</evidence>
<evidence type="ECO:0000256" key="2">
    <source>
        <dbReference type="ARBA" id="ARBA00022679"/>
    </source>
</evidence>
<dbReference type="PANTHER" id="PTHR21599">
    <property type="entry name" value="GLYCERATE KINASE"/>
    <property type="match status" value="1"/>
</dbReference>
<dbReference type="SUPFAM" id="SSF110738">
    <property type="entry name" value="Glycerate kinase I"/>
    <property type="match status" value="1"/>
</dbReference>
<dbReference type="InterPro" id="IPR036129">
    <property type="entry name" value="Glycerate_kinase_sf"/>
</dbReference>